<dbReference type="InterPro" id="IPR046938">
    <property type="entry name" value="DNA_clamp_sf"/>
</dbReference>
<evidence type="ECO:0000256" key="6">
    <source>
        <dbReference type="ARBA" id="ARBA00022705"/>
    </source>
</evidence>
<proteinExistence type="inferred from homology"/>
<feature type="domain" description="DNA polymerase III beta sliding clamp central" evidence="10">
    <location>
        <begin position="142"/>
        <end position="260"/>
    </location>
</feature>
<comment type="similarity">
    <text evidence="2">Belongs to the beta sliding clamp family.</text>
</comment>
<dbReference type="PANTHER" id="PTHR30478">
    <property type="entry name" value="DNA POLYMERASE III SUBUNIT BETA"/>
    <property type="match status" value="1"/>
</dbReference>
<evidence type="ECO:0000256" key="3">
    <source>
        <dbReference type="ARBA" id="ARBA00022490"/>
    </source>
</evidence>
<dbReference type="NCBIfam" id="TIGR00663">
    <property type="entry name" value="dnan"/>
    <property type="match status" value="1"/>
</dbReference>
<dbReference type="GO" id="GO:0003887">
    <property type="term" value="F:DNA-directed DNA polymerase activity"/>
    <property type="evidence" value="ECO:0007669"/>
    <property type="project" value="UniProtKB-KW"/>
</dbReference>
<dbReference type="EC" id="2.7.7.7" evidence="12"/>
<accession>A0A955L4G5</accession>
<gene>
    <name evidence="12" type="primary">dnaN</name>
    <name evidence="12" type="ORF">KC909_00725</name>
</gene>
<evidence type="ECO:0000256" key="1">
    <source>
        <dbReference type="ARBA" id="ARBA00004496"/>
    </source>
</evidence>
<dbReference type="PIRSF" id="PIRSF000804">
    <property type="entry name" value="DNA_pol_III_b"/>
    <property type="match status" value="1"/>
</dbReference>
<evidence type="ECO:0000256" key="8">
    <source>
        <dbReference type="ARBA" id="ARBA00023125"/>
    </source>
</evidence>
<dbReference type="InterPro" id="IPR022635">
    <property type="entry name" value="DNA_polIII_beta_C"/>
</dbReference>
<dbReference type="GO" id="GO:0003677">
    <property type="term" value="F:DNA binding"/>
    <property type="evidence" value="ECO:0007669"/>
    <property type="project" value="UniProtKB-KW"/>
</dbReference>
<dbReference type="SMART" id="SM00480">
    <property type="entry name" value="POL3Bc"/>
    <property type="match status" value="1"/>
</dbReference>
<evidence type="ECO:0000259" key="10">
    <source>
        <dbReference type="Pfam" id="PF02767"/>
    </source>
</evidence>
<keyword evidence="3" id="KW-0963">Cytoplasm</keyword>
<evidence type="ECO:0000256" key="2">
    <source>
        <dbReference type="ARBA" id="ARBA00010752"/>
    </source>
</evidence>
<keyword evidence="4 12" id="KW-0808">Transferase</keyword>
<evidence type="ECO:0000259" key="11">
    <source>
        <dbReference type="Pfam" id="PF02768"/>
    </source>
</evidence>
<reference evidence="12" key="1">
    <citation type="submission" date="2020-04" db="EMBL/GenBank/DDBJ databases">
        <authorList>
            <person name="Zhang T."/>
        </authorList>
    </citation>
    <scope>NUCLEOTIDE SEQUENCE</scope>
    <source>
        <strain evidence="12">HKST-UBA14</strain>
    </source>
</reference>
<evidence type="ECO:0000256" key="4">
    <source>
        <dbReference type="ARBA" id="ARBA00022679"/>
    </source>
</evidence>
<feature type="domain" description="DNA polymerase III beta sliding clamp C-terminal" evidence="11">
    <location>
        <begin position="264"/>
        <end position="386"/>
    </location>
</feature>
<dbReference type="CDD" id="cd00140">
    <property type="entry name" value="beta_clamp"/>
    <property type="match status" value="1"/>
</dbReference>
<dbReference type="GO" id="GO:0009360">
    <property type="term" value="C:DNA polymerase III complex"/>
    <property type="evidence" value="ECO:0007669"/>
    <property type="project" value="InterPro"/>
</dbReference>
<name>A0A955L4G5_9BACT</name>
<dbReference type="GO" id="GO:0006271">
    <property type="term" value="P:DNA strand elongation involved in DNA replication"/>
    <property type="evidence" value="ECO:0007669"/>
    <property type="project" value="TreeGrafter"/>
</dbReference>
<dbReference type="Pfam" id="PF02767">
    <property type="entry name" value="DNA_pol3_beta_2"/>
    <property type="match status" value="1"/>
</dbReference>
<keyword evidence="7" id="KW-0239">DNA-directed DNA polymerase</keyword>
<dbReference type="InterPro" id="IPR022634">
    <property type="entry name" value="DNA_polIII_beta_N"/>
</dbReference>
<protein>
    <submittedName>
        <fullName evidence="12">DNA polymerase III subunit beta</fullName>
        <ecNumber evidence="12">2.7.7.7</ecNumber>
    </submittedName>
</protein>
<evidence type="ECO:0000256" key="7">
    <source>
        <dbReference type="ARBA" id="ARBA00022932"/>
    </source>
</evidence>
<dbReference type="Gene3D" id="3.10.150.10">
    <property type="entry name" value="DNA Polymerase III, subunit A, domain 2"/>
    <property type="match status" value="1"/>
</dbReference>
<keyword evidence="5 12" id="KW-0548">Nucleotidyltransferase</keyword>
<organism evidence="12 13">
    <name type="scientific">Candidatus Dojkabacteria bacterium</name>
    <dbReference type="NCBI Taxonomy" id="2099670"/>
    <lineage>
        <taxon>Bacteria</taxon>
        <taxon>Candidatus Dojkabacteria</taxon>
    </lineage>
</organism>
<keyword evidence="6" id="KW-0235">DNA replication</keyword>
<dbReference type="PANTHER" id="PTHR30478:SF0">
    <property type="entry name" value="BETA SLIDING CLAMP"/>
    <property type="match status" value="1"/>
</dbReference>
<dbReference type="Proteomes" id="UP000783287">
    <property type="component" value="Unassembled WGS sequence"/>
</dbReference>
<dbReference type="EMBL" id="JAGQLK010000008">
    <property type="protein sequence ID" value="MCA9382864.1"/>
    <property type="molecule type" value="Genomic_DNA"/>
</dbReference>
<comment type="subcellular location">
    <subcellularLocation>
        <location evidence="1">Cytoplasm</location>
    </subcellularLocation>
</comment>
<reference evidence="12" key="2">
    <citation type="journal article" date="2021" name="Microbiome">
        <title>Successional dynamics and alternative stable states in a saline activated sludge microbial community over 9 years.</title>
        <authorList>
            <person name="Wang Y."/>
            <person name="Ye J."/>
            <person name="Ju F."/>
            <person name="Liu L."/>
            <person name="Boyd J.A."/>
            <person name="Deng Y."/>
            <person name="Parks D.H."/>
            <person name="Jiang X."/>
            <person name="Yin X."/>
            <person name="Woodcroft B.J."/>
            <person name="Tyson G.W."/>
            <person name="Hugenholtz P."/>
            <person name="Polz M.F."/>
            <person name="Zhang T."/>
        </authorList>
    </citation>
    <scope>NUCLEOTIDE SEQUENCE</scope>
    <source>
        <strain evidence="12">HKST-UBA14</strain>
    </source>
</reference>
<evidence type="ECO:0000313" key="13">
    <source>
        <dbReference type="Proteomes" id="UP000783287"/>
    </source>
</evidence>
<dbReference type="Pfam" id="PF00712">
    <property type="entry name" value="DNA_pol3_beta"/>
    <property type="match status" value="1"/>
</dbReference>
<evidence type="ECO:0000313" key="12">
    <source>
        <dbReference type="EMBL" id="MCA9382864.1"/>
    </source>
</evidence>
<evidence type="ECO:0000259" key="9">
    <source>
        <dbReference type="Pfam" id="PF00712"/>
    </source>
</evidence>
<feature type="domain" description="DNA polymerase III beta sliding clamp N-terminal" evidence="9">
    <location>
        <begin position="14"/>
        <end position="131"/>
    </location>
</feature>
<evidence type="ECO:0000256" key="5">
    <source>
        <dbReference type="ARBA" id="ARBA00022695"/>
    </source>
</evidence>
<dbReference type="Pfam" id="PF02768">
    <property type="entry name" value="DNA_pol3_beta_3"/>
    <property type="match status" value="1"/>
</dbReference>
<keyword evidence="8" id="KW-0238">DNA-binding</keyword>
<dbReference type="GO" id="GO:0005737">
    <property type="term" value="C:cytoplasm"/>
    <property type="evidence" value="ECO:0007669"/>
    <property type="project" value="UniProtKB-SubCell"/>
</dbReference>
<dbReference type="SUPFAM" id="SSF55979">
    <property type="entry name" value="DNA clamp"/>
    <property type="match status" value="3"/>
</dbReference>
<dbReference type="AlphaFoldDB" id="A0A955L4G5"/>
<sequence length="388" mass="42681">TNTNLYKYINRENMKISLIQENLAKALLHINKAVSNRPNIPVLANVLLETEKGQLKLSATNLEIGVSSWIGASVAEEGSITVSAKLLADFVNSLKPGKIELIQQGQTLVVKSVDNTAEFFIIPADDFPTLPEVEGEASLDLNALQFADAIASTVFAAGTDESRPVLTGALLTAEKKELSVVALDGFRLSKKKITLDNALSEAITEVVPAKALSEVEKLIKDTANEESRLKIYLMSNRNQMLFKLDDVELTTRLIEGKFPNYEDILPSEKLLTFKIKKSDFSDTLKVVSIFARNVVGNKARFKVDTTEEKLMLAANVIDLGNNESTVKVKNLDGDDFEAGFNVRFLSEMTNAIKSDDIIFESNGPTAPGVFLDPDDKDFIHVIMPMRLN</sequence>
<dbReference type="InterPro" id="IPR001001">
    <property type="entry name" value="DNA_polIII_beta"/>
</dbReference>
<dbReference type="InterPro" id="IPR022637">
    <property type="entry name" value="DNA_polIII_beta_cen"/>
</dbReference>
<dbReference type="GO" id="GO:0008408">
    <property type="term" value="F:3'-5' exonuclease activity"/>
    <property type="evidence" value="ECO:0007669"/>
    <property type="project" value="InterPro"/>
</dbReference>
<comment type="caution">
    <text evidence="12">The sequence shown here is derived from an EMBL/GenBank/DDBJ whole genome shotgun (WGS) entry which is preliminary data.</text>
</comment>
<feature type="non-terminal residue" evidence="12">
    <location>
        <position position="1"/>
    </location>
</feature>
<dbReference type="Gene3D" id="3.70.10.10">
    <property type="match status" value="1"/>
</dbReference>